<organism evidence="1 2">
    <name type="scientific">Catharanthus roseus</name>
    <name type="common">Madagascar periwinkle</name>
    <name type="synonym">Vinca rosea</name>
    <dbReference type="NCBI Taxonomy" id="4058"/>
    <lineage>
        <taxon>Eukaryota</taxon>
        <taxon>Viridiplantae</taxon>
        <taxon>Streptophyta</taxon>
        <taxon>Embryophyta</taxon>
        <taxon>Tracheophyta</taxon>
        <taxon>Spermatophyta</taxon>
        <taxon>Magnoliopsida</taxon>
        <taxon>eudicotyledons</taxon>
        <taxon>Gunneridae</taxon>
        <taxon>Pentapetalae</taxon>
        <taxon>asterids</taxon>
        <taxon>lamiids</taxon>
        <taxon>Gentianales</taxon>
        <taxon>Apocynaceae</taxon>
        <taxon>Rauvolfioideae</taxon>
        <taxon>Vinceae</taxon>
        <taxon>Catharanthinae</taxon>
        <taxon>Catharanthus</taxon>
    </lineage>
</organism>
<sequence length="224" mass="25441">MANLIFVLWRRKIKVVLVQNKIAPTISNPDKYPESWTGEILAEKLGDAHSCLTLHLKYNVEVTSEPSHEHTLESKLEPETNEESSVPEPDEHSFSYVGSLFWDTVLVECNYASFRSIKKTTQTSIRVSSLQPDDEDNEDGESYDPSDNEDPPTKRTAFEQLLVTQDIHGAQLAEIVELTRCYADEFTHQRASIDHQEVMLACMCSRFMPDQDNSRDSGTDFGPQ</sequence>
<name>A0ACC0CAT6_CATRO</name>
<evidence type="ECO:0000313" key="2">
    <source>
        <dbReference type="Proteomes" id="UP001060085"/>
    </source>
</evidence>
<protein>
    <submittedName>
        <fullName evidence="1">Uncharacterized protein</fullName>
    </submittedName>
</protein>
<gene>
    <name evidence="1" type="ORF">M9H77_03127</name>
</gene>
<reference evidence="2" key="1">
    <citation type="journal article" date="2023" name="Nat. Plants">
        <title>Single-cell RNA sequencing provides a high-resolution roadmap for understanding the multicellular compartmentation of specialized metabolism.</title>
        <authorList>
            <person name="Sun S."/>
            <person name="Shen X."/>
            <person name="Li Y."/>
            <person name="Li Y."/>
            <person name="Wang S."/>
            <person name="Li R."/>
            <person name="Zhang H."/>
            <person name="Shen G."/>
            <person name="Guo B."/>
            <person name="Wei J."/>
            <person name="Xu J."/>
            <person name="St-Pierre B."/>
            <person name="Chen S."/>
            <person name="Sun C."/>
        </authorList>
    </citation>
    <scope>NUCLEOTIDE SEQUENCE [LARGE SCALE GENOMIC DNA]</scope>
</reference>
<comment type="caution">
    <text evidence="1">The sequence shown here is derived from an EMBL/GenBank/DDBJ whole genome shotgun (WGS) entry which is preliminary data.</text>
</comment>
<evidence type="ECO:0000313" key="1">
    <source>
        <dbReference type="EMBL" id="KAI5681899.1"/>
    </source>
</evidence>
<dbReference type="Proteomes" id="UP001060085">
    <property type="component" value="Linkage Group LG01"/>
</dbReference>
<accession>A0ACC0CAT6</accession>
<proteinExistence type="predicted"/>
<dbReference type="EMBL" id="CM044701">
    <property type="protein sequence ID" value="KAI5681899.1"/>
    <property type="molecule type" value="Genomic_DNA"/>
</dbReference>
<keyword evidence="2" id="KW-1185">Reference proteome</keyword>